<feature type="region of interest" description="Disordered" evidence="9">
    <location>
        <begin position="1066"/>
        <end position="1087"/>
    </location>
</feature>
<feature type="compositionally biased region" description="Polar residues" evidence="9">
    <location>
        <begin position="669"/>
        <end position="679"/>
    </location>
</feature>
<evidence type="ECO:0000313" key="11">
    <source>
        <dbReference type="EMBL" id="RUS79630.1"/>
    </source>
</evidence>
<feature type="compositionally biased region" description="Pro residues" evidence="9">
    <location>
        <begin position="1840"/>
        <end position="1858"/>
    </location>
</feature>
<keyword evidence="4" id="KW-0256">Endoplasmic reticulum</keyword>
<dbReference type="STRING" id="188477.A0A433TDP0"/>
<feature type="region of interest" description="Disordered" evidence="9">
    <location>
        <begin position="871"/>
        <end position="891"/>
    </location>
</feature>
<dbReference type="GO" id="GO:0009306">
    <property type="term" value="P:protein secretion"/>
    <property type="evidence" value="ECO:0007669"/>
    <property type="project" value="TreeGrafter"/>
</dbReference>
<feature type="compositionally biased region" description="Basic and acidic residues" evidence="9">
    <location>
        <begin position="610"/>
        <end position="631"/>
    </location>
</feature>
<feature type="compositionally biased region" description="Polar residues" evidence="9">
    <location>
        <begin position="566"/>
        <end position="577"/>
    </location>
</feature>
<feature type="compositionally biased region" description="Low complexity" evidence="9">
    <location>
        <begin position="1817"/>
        <end position="1826"/>
    </location>
</feature>
<feature type="compositionally biased region" description="Basic and acidic residues" evidence="9">
    <location>
        <begin position="445"/>
        <end position="462"/>
    </location>
</feature>
<dbReference type="GO" id="GO:0070971">
    <property type="term" value="C:endoplasmic reticulum exit site"/>
    <property type="evidence" value="ECO:0007669"/>
    <property type="project" value="TreeGrafter"/>
</dbReference>
<keyword evidence="6" id="KW-0325">Glycoprotein</keyword>
<keyword evidence="2 7" id="KW-0728">SH3 domain</keyword>
<dbReference type="InterPro" id="IPR036028">
    <property type="entry name" value="SH3-like_dom_sf"/>
</dbReference>
<evidence type="ECO:0000256" key="4">
    <source>
        <dbReference type="ARBA" id="ARBA00022824"/>
    </source>
</evidence>
<evidence type="ECO:0000256" key="7">
    <source>
        <dbReference type="PROSITE-ProRule" id="PRU00192"/>
    </source>
</evidence>
<feature type="compositionally biased region" description="Basic and acidic residues" evidence="9">
    <location>
        <begin position="579"/>
        <end position="592"/>
    </location>
</feature>
<feature type="compositionally biased region" description="Low complexity" evidence="9">
    <location>
        <begin position="518"/>
        <end position="529"/>
    </location>
</feature>
<name>A0A433TDP0_ELYCH</name>
<feature type="compositionally biased region" description="Basic and acidic residues" evidence="9">
    <location>
        <begin position="721"/>
        <end position="732"/>
    </location>
</feature>
<proteinExistence type="predicted"/>
<accession>A0A433TDP0</accession>
<feature type="compositionally biased region" description="Acidic residues" evidence="9">
    <location>
        <begin position="193"/>
        <end position="226"/>
    </location>
</feature>
<feature type="compositionally biased region" description="Polar residues" evidence="9">
    <location>
        <begin position="1190"/>
        <end position="1210"/>
    </location>
</feature>
<comment type="caution">
    <text evidence="11">The sequence shown here is derived from an EMBL/GenBank/DDBJ whole genome shotgun (WGS) entry which is preliminary data.</text>
</comment>
<feature type="coiled-coil region" evidence="8">
    <location>
        <begin position="1336"/>
        <end position="1447"/>
    </location>
</feature>
<feature type="region of interest" description="Disordered" evidence="9">
    <location>
        <begin position="1115"/>
        <end position="1245"/>
    </location>
</feature>
<evidence type="ECO:0000256" key="5">
    <source>
        <dbReference type="ARBA" id="ARBA00023054"/>
    </source>
</evidence>
<evidence type="ECO:0000256" key="6">
    <source>
        <dbReference type="ARBA" id="ARBA00023180"/>
    </source>
</evidence>
<feature type="region of interest" description="Disordered" evidence="9">
    <location>
        <begin position="123"/>
        <end position="825"/>
    </location>
</feature>
<feature type="compositionally biased region" description="Acidic residues" evidence="9">
    <location>
        <begin position="373"/>
        <end position="388"/>
    </location>
</feature>
<dbReference type="GO" id="GO:0035459">
    <property type="term" value="P:vesicle cargo loading"/>
    <property type="evidence" value="ECO:0007669"/>
    <property type="project" value="TreeGrafter"/>
</dbReference>
<feature type="compositionally biased region" description="Basic and acidic residues" evidence="9">
    <location>
        <begin position="1772"/>
        <end position="1789"/>
    </location>
</feature>
<feature type="compositionally biased region" description="Polar residues" evidence="9">
    <location>
        <begin position="1066"/>
        <end position="1075"/>
    </location>
</feature>
<evidence type="ECO:0000313" key="12">
    <source>
        <dbReference type="Proteomes" id="UP000271974"/>
    </source>
</evidence>
<dbReference type="InterPro" id="IPR001452">
    <property type="entry name" value="SH3_domain"/>
</dbReference>
<feature type="compositionally biased region" description="Basic and acidic residues" evidence="9">
    <location>
        <begin position="551"/>
        <end position="565"/>
    </location>
</feature>
<feature type="compositionally biased region" description="Pro residues" evidence="9">
    <location>
        <begin position="1792"/>
        <end position="1816"/>
    </location>
</feature>
<dbReference type="PANTHER" id="PTHR23158:SF33">
    <property type="entry name" value="TRANSPORT AND GOLGI ORGANIZATION PROTEIN 1"/>
    <property type="match status" value="1"/>
</dbReference>
<evidence type="ECO:0000256" key="8">
    <source>
        <dbReference type="SAM" id="Coils"/>
    </source>
</evidence>
<feature type="non-terminal residue" evidence="11">
    <location>
        <position position="1"/>
    </location>
</feature>
<feature type="compositionally biased region" description="Basic and acidic residues" evidence="9">
    <location>
        <begin position="333"/>
        <end position="349"/>
    </location>
</feature>
<dbReference type="Proteomes" id="UP000271974">
    <property type="component" value="Unassembled WGS sequence"/>
</dbReference>
<feature type="compositionally biased region" description="Basic and acidic residues" evidence="9">
    <location>
        <begin position="1859"/>
        <end position="1873"/>
    </location>
</feature>
<feature type="compositionally biased region" description="Basic and acidic residues" evidence="9">
    <location>
        <begin position="792"/>
        <end position="823"/>
    </location>
</feature>
<feature type="compositionally biased region" description="Basic and acidic residues" evidence="9">
    <location>
        <begin position="1916"/>
        <end position="1926"/>
    </location>
</feature>
<evidence type="ECO:0000256" key="1">
    <source>
        <dbReference type="ARBA" id="ARBA00004389"/>
    </source>
</evidence>
<dbReference type="SMART" id="SM00326">
    <property type="entry name" value="SH3"/>
    <property type="match status" value="1"/>
</dbReference>
<evidence type="ECO:0000256" key="2">
    <source>
        <dbReference type="ARBA" id="ARBA00022443"/>
    </source>
</evidence>
<dbReference type="PANTHER" id="PTHR23158">
    <property type="entry name" value="MELANOMA INHIBITORY ACTIVITY-RELATED"/>
    <property type="match status" value="1"/>
</dbReference>
<feature type="compositionally biased region" description="Basic and acidic residues" evidence="9">
    <location>
        <begin position="641"/>
        <end position="665"/>
    </location>
</feature>
<feature type="compositionally biased region" description="Basic and acidic residues" evidence="9">
    <location>
        <begin position="227"/>
        <end position="259"/>
    </location>
</feature>
<comment type="subcellular location">
    <subcellularLocation>
        <location evidence="1">Endoplasmic reticulum membrane</location>
        <topology evidence="1">Single-pass membrane protein</topology>
    </subcellularLocation>
</comment>
<feature type="region of interest" description="Disordered" evidence="9">
    <location>
        <begin position="988"/>
        <end position="1043"/>
    </location>
</feature>
<feature type="compositionally biased region" description="Polar residues" evidence="9">
    <location>
        <begin position="300"/>
        <end position="318"/>
    </location>
</feature>
<evidence type="ECO:0000256" key="3">
    <source>
        <dbReference type="ARBA" id="ARBA00022729"/>
    </source>
</evidence>
<dbReference type="Gene3D" id="2.30.30.40">
    <property type="entry name" value="SH3 Domains"/>
    <property type="match status" value="1"/>
</dbReference>
<feature type="compositionally biased region" description="Polar residues" evidence="9">
    <location>
        <begin position="1006"/>
        <end position="1042"/>
    </location>
</feature>
<reference evidence="11 12" key="1">
    <citation type="submission" date="2019-01" db="EMBL/GenBank/DDBJ databases">
        <title>A draft genome assembly of the solar-powered sea slug Elysia chlorotica.</title>
        <authorList>
            <person name="Cai H."/>
            <person name="Li Q."/>
            <person name="Fang X."/>
            <person name="Li J."/>
            <person name="Curtis N.E."/>
            <person name="Altenburger A."/>
            <person name="Shibata T."/>
            <person name="Feng M."/>
            <person name="Maeda T."/>
            <person name="Schwartz J.A."/>
            <person name="Shigenobu S."/>
            <person name="Lundholm N."/>
            <person name="Nishiyama T."/>
            <person name="Yang H."/>
            <person name="Hasebe M."/>
            <person name="Li S."/>
            <person name="Pierce S.K."/>
            <person name="Wang J."/>
        </authorList>
    </citation>
    <scope>NUCLEOTIDE SEQUENCE [LARGE SCALE GENOMIC DNA]</scope>
    <source>
        <strain evidence="11">EC2010</strain>
        <tissue evidence="11">Whole organism of an adult</tissue>
    </source>
</reference>
<feature type="compositionally biased region" description="Basic and acidic residues" evidence="9">
    <location>
        <begin position="274"/>
        <end position="289"/>
    </location>
</feature>
<dbReference type="EMBL" id="RQTK01000438">
    <property type="protein sequence ID" value="RUS79630.1"/>
    <property type="molecule type" value="Genomic_DNA"/>
</dbReference>
<evidence type="ECO:0000259" key="10">
    <source>
        <dbReference type="PROSITE" id="PS50002"/>
    </source>
</evidence>
<feature type="domain" description="SH3" evidence="10">
    <location>
        <begin position="47"/>
        <end position="109"/>
    </location>
</feature>
<feature type="compositionally biased region" description="Polar residues" evidence="9">
    <location>
        <begin position="871"/>
        <end position="880"/>
    </location>
</feature>
<feature type="compositionally biased region" description="Basic and acidic residues" evidence="9">
    <location>
        <begin position="360"/>
        <end position="372"/>
    </location>
</feature>
<evidence type="ECO:0000256" key="9">
    <source>
        <dbReference type="SAM" id="MobiDB-lite"/>
    </source>
</evidence>
<organism evidence="11 12">
    <name type="scientific">Elysia chlorotica</name>
    <name type="common">Eastern emerald elysia</name>
    <name type="synonym">Sea slug</name>
    <dbReference type="NCBI Taxonomy" id="188477"/>
    <lineage>
        <taxon>Eukaryota</taxon>
        <taxon>Metazoa</taxon>
        <taxon>Spiralia</taxon>
        <taxon>Lophotrochozoa</taxon>
        <taxon>Mollusca</taxon>
        <taxon>Gastropoda</taxon>
        <taxon>Heterobranchia</taxon>
        <taxon>Euthyneura</taxon>
        <taxon>Panpulmonata</taxon>
        <taxon>Sacoglossa</taxon>
        <taxon>Placobranchoidea</taxon>
        <taxon>Plakobranchidae</taxon>
        <taxon>Elysia</taxon>
    </lineage>
</organism>
<keyword evidence="5 8" id="KW-0175">Coiled coil</keyword>
<feature type="compositionally biased region" description="Pro residues" evidence="9">
    <location>
        <begin position="1756"/>
        <end position="1770"/>
    </location>
</feature>
<feature type="coiled-coil region" evidence="8">
    <location>
        <begin position="1476"/>
        <end position="1503"/>
    </location>
</feature>
<dbReference type="SUPFAM" id="SSF50044">
    <property type="entry name" value="SH3-domain"/>
    <property type="match status" value="1"/>
</dbReference>
<feature type="compositionally biased region" description="Basic and acidic residues" evidence="9">
    <location>
        <begin position="497"/>
        <end position="517"/>
    </location>
</feature>
<protein>
    <recommendedName>
        <fullName evidence="10">SH3 domain-containing protein</fullName>
    </recommendedName>
</protein>
<feature type="compositionally biased region" description="Basic and acidic residues" evidence="9">
    <location>
        <begin position="681"/>
        <end position="699"/>
    </location>
</feature>
<feature type="compositionally biased region" description="Basic and acidic residues" evidence="9">
    <location>
        <begin position="407"/>
        <end position="418"/>
    </location>
</feature>
<dbReference type="Pfam" id="PF07653">
    <property type="entry name" value="SH3_2"/>
    <property type="match status" value="1"/>
</dbReference>
<dbReference type="GO" id="GO:0005789">
    <property type="term" value="C:endoplasmic reticulum membrane"/>
    <property type="evidence" value="ECO:0007669"/>
    <property type="project" value="UniProtKB-SubCell"/>
</dbReference>
<gene>
    <name evidence="11" type="ORF">EGW08_012599</name>
</gene>
<sequence length="1949" mass="213743">AALCSFVTSVKAVVFCFCIFFAFSGVSTLNGPAISDKKLCADRNCETVISNGKALANYPSEHPQLLSFKRDDIIKITSKAAGRNQRLWGGEVNGQKGYFDKIFVKEFQIFVSQPQHVVDTEGDLFSKDNEQPPQEAGEANDIQEERKEENAENIENQEEPPAQGTVQVGEKTSEGVETGDQQDADNDMKEREEGEDEEEEEGDEGEEEEEDSAYEDEWWDELDLYTEPEHIVDTKELNKFIKSKLSGEQKEDSSTKDEKEEPDSTTGTPAPEDSVDKISSEDQQQRAVEEAEQPIGGLPSQPQSGETSQGDEQQNSQKDPSHAEGIVDPEETADQKDVEGQDEAQEKEPPAASPSEPDPASEHIQLDEKKEDDSEVGEEGASSDEEIPMMDPNSEMPQMDKEEEPPTPEKEEKAHQESPESVQDSRAVNEKPPESNVPKTGSESAAKEKLEKDASADKEVVREPTPMPSENEKLEEDPTPMINKEKEPAKKPTPGSAEKEMLNKDSSKASSENEKSVKVSGSESVVKGKLGSEHPPVAKKQLGGTGNVPKEQAKPVGLKDPKPPQKDTNSGTATPLKTESLKVDLKEKEMPQEKVNPNVQHMKMGTETGDGPKRGVDKTVKETVPESEVKPDTVSNSMPSEGKESDVKPDSASDLRLNGGKELDMKPNTPANINLSQGKDSVVKPDTVPEVKPSQEKDSGSTNTKYDPSMNKEALTVNAKDGSETLHAESVEQPKSQDGSAPEMAPPSEKPQAASEMPSTVTPPSPGVQHRETEGQINTPLNTLENQGNMEDQVKAENKLSDQGGSEKHTGVGEEVENKDAVVDQKIPTDGTLSDLLHGNGAGTEESATQDLMATPTQGSENIHTVSVEQKETLNPSQTEHVPKETKVTSSIPEGGETVVEAGTTLVFDSLGNILTMIAPSEIHTPSTVAANSQTNVPVGLSEASQTEPVTMPPQVELSVSSANLEADKPTESILLQTSISEVDIQEASAEAKTPEGLPATPHLDSPQSQAESVSQALEPVSQSPPIMPTATDSAETVTVSSEADAPPASNIVLHSSVVEAALPSSYNSNNTANLDSVGPADRSIPDNIDLEVGKDLNPSQGAYESIDFNSRKVLSVDSSQQIPKPQQKSEEAARQPVVTETDTMEKRDGGGSVHAESPTVGDNLVAPTEPPTGHSDELQAAIQDENKEAQVTGSPSTENPVNAGETFQPSVARDDPEGSESVATEEDESDPVPQTRHINDEDLYNKEMEELDRKYPGLAKTVLLSLEEHTKTVIEKLPPSIQSFLEQEPLGLSPMMTVMTSSAMLATLIMITITSCCCQGGRKERKQLKASVGMIQELESKLLLATKERENIEDMIQDNKSESKHLKEEMMKYTKEAAKLQAELQTVKLHNETLKNQVFTLQEELDEVRSNANTSQGEVKQQSKKTKDLEKQIKKLEESKMYWEQEFHRIAADLKFKDEEVENLSSQVSGFSEQIGHLQTSKDQLLQEAEDWKEKLAYSNERLEQRDEEFKQMQESLLFKENELEVLKDCFLQLKSFEDNGSNEDDLESSNTQVQEKLQAMMDVSKVNGSLRSIEEEKNSLENKLAIEREGRKELEEQLASAQRSMETSMADKMKAERQCQEAQTKLNVLSSYFKEKEMQLQRELGEQEALKKQNQSKLMSADETTQSMQQELELARAQSESLKRELASSERDFRTQIAANEKKAHENWLAARAAERELKESRHEAGVLRQKLTDIERRQFIGPGGLIRPLPTRGMPPPGMINGPPPPGMDIRDEEFLASPRSDRGSDRGAPPPPPFDPRRGPGPLPPGMRPPLPLGARPPLDARSPPPHFDDGRSPLPRMPPPGMLDGRSPPPMPPFDRRPPPHHMMDRRSPPFRLPPPDMLPPSHPMRGGPMPPPHLMGRGGSMSPPSGTDSPRLDARPDDRYPPYGRHPGPPSDRPSPRQHQSQV</sequence>
<feature type="coiled-coil region" evidence="8">
    <location>
        <begin position="1565"/>
        <end position="1740"/>
    </location>
</feature>
<keyword evidence="12" id="KW-1185">Reference proteome</keyword>
<dbReference type="GO" id="GO:0006888">
    <property type="term" value="P:endoplasmic reticulum to Golgi vesicle-mediated transport"/>
    <property type="evidence" value="ECO:0007669"/>
    <property type="project" value="TreeGrafter"/>
</dbReference>
<feature type="region of interest" description="Disordered" evidence="9">
    <location>
        <begin position="1742"/>
        <end position="1949"/>
    </location>
</feature>
<dbReference type="InterPro" id="IPR051500">
    <property type="entry name" value="cTAGE_MIA/OTOR"/>
</dbReference>
<feature type="compositionally biased region" description="Polar residues" evidence="9">
    <location>
        <begin position="775"/>
        <end position="790"/>
    </location>
</feature>
<keyword evidence="3" id="KW-0732">Signal</keyword>
<dbReference type="OrthoDB" id="6022771at2759"/>
<feature type="compositionally biased region" description="Pro residues" evidence="9">
    <location>
        <begin position="1876"/>
        <end position="1899"/>
    </location>
</feature>
<dbReference type="PROSITE" id="PS50002">
    <property type="entry name" value="SH3"/>
    <property type="match status" value="1"/>
</dbReference>